<name>A0A418X139_9BURK</name>
<comment type="caution">
    <text evidence="6">The sequence shown here is derived from an EMBL/GenBank/DDBJ whole genome shotgun (WGS) entry which is preliminary data.</text>
</comment>
<dbReference type="Proteomes" id="UP000285190">
    <property type="component" value="Unassembled WGS sequence"/>
</dbReference>
<sequence>MRTIQQLFDLSGKTALVTGGSRGLGLQIAEALGEQGAKVVLSSRKQADLDEAVAHLKERGIEASAIAADVSQEAAIAPLVAEAMKRLGHIDILINNAGATWGAPAEDHPLEAWDKVMNLNVRSIFLLSQAVAKQSMIPRKYGRIVNVASIAGLAGNGPNSMQTIAYNTSKGAVVNFTRTLAGEWGRYGITVNALAPGFFPSRMTKGLLERLGEDDLASHAPLQRIGDDEDLKGAALLFASDAGKHVTGQILAVDGGVSAVH</sequence>
<evidence type="ECO:0000313" key="7">
    <source>
        <dbReference type="Proteomes" id="UP000285190"/>
    </source>
</evidence>
<accession>A0A418X139</accession>
<dbReference type="NCBIfam" id="NF006070">
    <property type="entry name" value="PRK08213.1"/>
    <property type="match status" value="1"/>
</dbReference>
<evidence type="ECO:0000256" key="1">
    <source>
        <dbReference type="ARBA" id="ARBA00006484"/>
    </source>
</evidence>
<dbReference type="InterPro" id="IPR052178">
    <property type="entry name" value="Sec_Metab_Biosynth_SDR"/>
</dbReference>
<dbReference type="EMBL" id="QYUN01000002">
    <property type="protein sequence ID" value="RJG06163.1"/>
    <property type="molecule type" value="Genomic_DNA"/>
</dbReference>
<evidence type="ECO:0000256" key="2">
    <source>
        <dbReference type="ARBA" id="ARBA00022857"/>
    </source>
</evidence>
<dbReference type="InterPro" id="IPR036291">
    <property type="entry name" value="NAD(P)-bd_dom_sf"/>
</dbReference>
<reference evidence="6 7" key="1">
    <citation type="submission" date="2018-09" db="EMBL/GenBank/DDBJ databases">
        <authorList>
            <person name="Zhu H."/>
        </authorList>
    </citation>
    <scope>NUCLEOTIDE SEQUENCE [LARGE SCALE GENOMIC DNA]</scope>
    <source>
        <strain evidence="6 7">K2R10-39</strain>
    </source>
</reference>
<protein>
    <submittedName>
        <fullName evidence="6">Glucose 1-dehydrogenase</fullName>
        <ecNumber evidence="6">1.1.1.47</ecNumber>
    </submittedName>
</protein>
<dbReference type="InterPro" id="IPR057326">
    <property type="entry name" value="KR_dom"/>
</dbReference>
<dbReference type="RefSeq" id="WP_119738491.1">
    <property type="nucleotide sequence ID" value="NZ_QYUN01000002.1"/>
</dbReference>
<dbReference type="InterPro" id="IPR002347">
    <property type="entry name" value="SDR_fam"/>
</dbReference>
<dbReference type="SMART" id="SM00822">
    <property type="entry name" value="PKS_KR"/>
    <property type="match status" value="1"/>
</dbReference>
<gene>
    <name evidence="6" type="ORF">D3870_09220</name>
</gene>
<evidence type="ECO:0000313" key="6">
    <source>
        <dbReference type="EMBL" id="RJG06163.1"/>
    </source>
</evidence>
<dbReference type="PRINTS" id="PR00080">
    <property type="entry name" value="SDRFAMILY"/>
</dbReference>
<proteinExistence type="inferred from homology"/>
<evidence type="ECO:0000259" key="5">
    <source>
        <dbReference type="SMART" id="SM00822"/>
    </source>
</evidence>
<dbReference type="EC" id="1.1.1.47" evidence="6"/>
<dbReference type="Pfam" id="PF00106">
    <property type="entry name" value="adh_short"/>
    <property type="match status" value="1"/>
</dbReference>
<dbReference type="GO" id="GO:0047936">
    <property type="term" value="F:glucose 1-dehydrogenase [NAD(P)+] activity"/>
    <property type="evidence" value="ECO:0007669"/>
    <property type="project" value="UniProtKB-EC"/>
</dbReference>
<dbReference type="SUPFAM" id="SSF51735">
    <property type="entry name" value="NAD(P)-binding Rossmann-fold domains"/>
    <property type="match status" value="1"/>
</dbReference>
<dbReference type="AlphaFoldDB" id="A0A418X139"/>
<organism evidence="6 7">
    <name type="scientific">Noviherbaspirillum cavernae</name>
    <dbReference type="NCBI Taxonomy" id="2320862"/>
    <lineage>
        <taxon>Bacteria</taxon>
        <taxon>Pseudomonadati</taxon>
        <taxon>Pseudomonadota</taxon>
        <taxon>Betaproteobacteria</taxon>
        <taxon>Burkholderiales</taxon>
        <taxon>Oxalobacteraceae</taxon>
        <taxon>Noviherbaspirillum</taxon>
    </lineage>
</organism>
<dbReference type="PROSITE" id="PS00061">
    <property type="entry name" value="ADH_SHORT"/>
    <property type="match status" value="1"/>
</dbReference>
<dbReference type="OrthoDB" id="9803333at2"/>
<keyword evidence="7" id="KW-1185">Reference proteome</keyword>
<dbReference type="Gene3D" id="3.40.50.720">
    <property type="entry name" value="NAD(P)-binding Rossmann-like Domain"/>
    <property type="match status" value="1"/>
</dbReference>
<keyword evidence="3 6" id="KW-0560">Oxidoreductase</keyword>
<keyword evidence="2" id="KW-0521">NADP</keyword>
<dbReference type="NCBIfam" id="NF005559">
    <property type="entry name" value="PRK07231.1"/>
    <property type="match status" value="1"/>
</dbReference>
<feature type="domain" description="Ketoreductase" evidence="5">
    <location>
        <begin position="13"/>
        <end position="197"/>
    </location>
</feature>
<dbReference type="PANTHER" id="PTHR43618">
    <property type="entry name" value="7-ALPHA-HYDROXYSTEROID DEHYDROGENASE"/>
    <property type="match status" value="1"/>
</dbReference>
<dbReference type="PANTHER" id="PTHR43618:SF8">
    <property type="entry name" value="7ALPHA-HYDROXYSTEROID DEHYDROGENASE"/>
    <property type="match status" value="1"/>
</dbReference>
<dbReference type="FunFam" id="3.40.50.720:FF:000084">
    <property type="entry name" value="Short-chain dehydrogenase reductase"/>
    <property type="match status" value="1"/>
</dbReference>
<dbReference type="InterPro" id="IPR020904">
    <property type="entry name" value="Sc_DH/Rdtase_CS"/>
</dbReference>
<evidence type="ECO:0000256" key="3">
    <source>
        <dbReference type="ARBA" id="ARBA00023002"/>
    </source>
</evidence>
<comment type="similarity">
    <text evidence="1 4">Belongs to the short-chain dehydrogenases/reductases (SDR) family.</text>
</comment>
<evidence type="ECO:0000256" key="4">
    <source>
        <dbReference type="RuleBase" id="RU000363"/>
    </source>
</evidence>
<dbReference type="PRINTS" id="PR00081">
    <property type="entry name" value="GDHRDH"/>
</dbReference>